<dbReference type="PANTHER" id="PTHR43737">
    <property type="entry name" value="BLL7424 PROTEIN"/>
    <property type="match status" value="1"/>
</dbReference>
<name>A6DRM8_9BACT</name>
<dbReference type="InterPro" id="IPR010869">
    <property type="entry name" value="DUF1501"/>
</dbReference>
<dbReference type="AlphaFoldDB" id="A6DRM8"/>
<evidence type="ECO:0000313" key="2">
    <source>
        <dbReference type="Proteomes" id="UP000004947"/>
    </source>
</evidence>
<keyword evidence="2" id="KW-1185">Reference proteome</keyword>
<accession>A6DRM8</accession>
<organism evidence="1 2">
    <name type="scientific">Lentisphaera araneosa HTCC2155</name>
    <dbReference type="NCBI Taxonomy" id="313628"/>
    <lineage>
        <taxon>Bacteria</taxon>
        <taxon>Pseudomonadati</taxon>
        <taxon>Lentisphaerota</taxon>
        <taxon>Lentisphaeria</taxon>
        <taxon>Lentisphaerales</taxon>
        <taxon>Lentisphaeraceae</taxon>
        <taxon>Lentisphaera</taxon>
    </lineage>
</organism>
<dbReference type="Proteomes" id="UP000004947">
    <property type="component" value="Unassembled WGS sequence"/>
</dbReference>
<protein>
    <submittedName>
        <fullName evidence="1">Twin-arginine translocation pathway signal</fullName>
    </submittedName>
</protein>
<dbReference type="Gene3D" id="3.40.720.10">
    <property type="entry name" value="Alkaline Phosphatase, subunit A"/>
    <property type="match status" value="1"/>
</dbReference>
<gene>
    <name evidence="1" type="ORF">LNTAR_13147</name>
</gene>
<dbReference type="eggNOG" id="COG3119">
    <property type="taxonomic scope" value="Bacteria"/>
</dbReference>
<dbReference type="EMBL" id="ABCK01000025">
    <property type="protein sequence ID" value="EDM25697.1"/>
    <property type="molecule type" value="Genomic_DNA"/>
</dbReference>
<reference evidence="1 2" key="1">
    <citation type="journal article" date="2010" name="J. Bacteriol.">
        <title>Genome sequence of Lentisphaera araneosa HTCC2155T, the type species of the order Lentisphaerales in the phylum Lentisphaerae.</title>
        <authorList>
            <person name="Thrash J.C."/>
            <person name="Cho J.C."/>
            <person name="Vergin K.L."/>
            <person name="Morris R.M."/>
            <person name="Giovannoni S.J."/>
        </authorList>
    </citation>
    <scope>NUCLEOTIDE SEQUENCE [LARGE SCALE GENOMIC DNA]</scope>
    <source>
        <strain evidence="1 2">HTCC2155</strain>
    </source>
</reference>
<dbReference type="OrthoDB" id="127333at2"/>
<dbReference type="Pfam" id="PF07394">
    <property type="entry name" value="DUF1501"/>
    <property type="match status" value="1"/>
</dbReference>
<dbReference type="SUPFAM" id="SSF53649">
    <property type="entry name" value="Alkaline phosphatase-like"/>
    <property type="match status" value="1"/>
</dbReference>
<proteinExistence type="predicted"/>
<dbReference type="PANTHER" id="PTHR43737:SF1">
    <property type="entry name" value="DUF1501 DOMAIN-CONTAINING PROTEIN"/>
    <property type="match status" value="1"/>
</dbReference>
<sequence length="471" mass="51825">MDRRNFLKFGAALGASQGLKLSAANANPTGFDPNKGVMGQPHHAAKAKRVIYLYMAGGPSQYESFENKPVMKQMHGQDLPKSIIGETRLTGMSGNQSSLPVAASPYKFAKHGQCGMEVSELLPHTAKIVDDIALVKTMYTEAINHGPANTFMQTGSQIAGRPSIGAWLNYGLGSDNPDLPPFVVMRTKGKGGQPLFARLWGNGFLPSEYQGVMFRPENDPVLFLNNPPGINRNSRRKVLDTILKMEGLKSAELADPQIDSRLAQYEMAYRMQSSVPEATDFSKENPETLALYGEDVKKPGSFANNCLMARRLAERGVKFIQLYHQGWDAHGGCPGGMKRQCGETDQASAGLIMDLKQRGLLEDTVVIWGGEFGRTAYSQGKMSATNYGRDHHPACYPMWFAGGGIKGGTSFGETDDFAYNIASKDKMHIHDFHATIQHLLGINHERLTYRFQGRNFRLTDVHGHVIKKILA</sequence>
<evidence type="ECO:0000313" key="1">
    <source>
        <dbReference type="EMBL" id="EDM25697.1"/>
    </source>
</evidence>
<dbReference type="InterPro" id="IPR017850">
    <property type="entry name" value="Alkaline_phosphatase_core_sf"/>
</dbReference>
<comment type="caution">
    <text evidence="1">The sequence shown here is derived from an EMBL/GenBank/DDBJ whole genome shotgun (WGS) entry which is preliminary data.</text>
</comment>
<dbReference type="RefSeq" id="WP_007280499.1">
    <property type="nucleotide sequence ID" value="NZ_ABCK01000025.1"/>
</dbReference>
<dbReference type="STRING" id="313628.LNTAR_13147"/>